<dbReference type="Proteomes" id="UP000636110">
    <property type="component" value="Unassembled WGS sequence"/>
</dbReference>
<sequence length="188" mass="21954">MRVIKILILIIPVFISVHSVAQKPPKQQSDKALLEKSIIKIIQRNVADRIIKDSIAIYSFNFKLKITKTKEHKIKVDQLLVSDTLMYRIYPNYKQFYELDYKSLLTNRDHVTLIIPIIIANTASISTREFENQRFDALIGIKSVVKTTEESFTRIASGNNQWNENVVIFRPMNTEIFKIDRHPSLRNH</sequence>
<name>A0ABR6F304_9SPHI</name>
<gene>
    <name evidence="1" type="ORF">GM920_22140</name>
</gene>
<dbReference type="EMBL" id="WNXC01000010">
    <property type="protein sequence ID" value="MBB2151617.1"/>
    <property type="molecule type" value="Genomic_DNA"/>
</dbReference>
<evidence type="ECO:0000313" key="2">
    <source>
        <dbReference type="Proteomes" id="UP000636110"/>
    </source>
</evidence>
<organism evidence="1 2">
    <name type="scientific">Pedobacter gandavensis</name>
    <dbReference type="NCBI Taxonomy" id="2679963"/>
    <lineage>
        <taxon>Bacteria</taxon>
        <taxon>Pseudomonadati</taxon>
        <taxon>Bacteroidota</taxon>
        <taxon>Sphingobacteriia</taxon>
        <taxon>Sphingobacteriales</taxon>
        <taxon>Sphingobacteriaceae</taxon>
        <taxon>Pedobacter</taxon>
    </lineage>
</organism>
<accession>A0ABR6F304</accession>
<keyword evidence="2" id="KW-1185">Reference proteome</keyword>
<protein>
    <recommendedName>
        <fullName evidence="3">DUF4230 domain-containing protein</fullName>
    </recommendedName>
</protein>
<dbReference type="RefSeq" id="WP_182961580.1">
    <property type="nucleotide sequence ID" value="NZ_WNXC01000010.1"/>
</dbReference>
<reference evidence="1 2" key="1">
    <citation type="submission" date="2019-11" db="EMBL/GenBank/DDBJ databases">
        <title>Description of Pedobacter sp. LMG 31462T.</title>
        <authorList>
            <person name="Carlier A."/>
            <person name="Qi S."/>
            <person name="Vandamme P."/>
        </authorList>
    </citation>
    <scope>NUCLEOTIDE SEQUENCE [LARGE SCALE GENOMIC DNA]</scope>
    <source>
        <strain evidence="1 2">LMG 31462</strain>
    </source>
</reference>
<evidence type="ECO:0008006" key="3">
    <source>
        <dbReference type="Google" id="ProtNLM"/>
    </source>
</evidence>
<evidence type="ECO:0000313" key="1">
    <source>
        <dbReference type="EMBL" id="MBB2151617.1"/>
    </source>
</evidence>
<proteinExistence type="predicted"/>
<comment type="caution">
    <text evidence="1">The sequence shown here is derived from an EMBL/GenBank/DDBJ whole genome shotgun (WGS) entry which is preliminary data.</text>
</comment>